<name>A0A1M7KHC9_9BACT</name>
<keyword evidence="1" id="KW-0175">Coiled coil</keyword>
<dbReference type="Proteomes" id="UP000184420">
    <property type="component" value="Unassembled WGS sequence"/>
</dbReference>
<dbReference type="OrthoDB" id="9856040at2"/>
<dbReference type="EMBL" id="FRBL01000009">
    <property type="protein sequence ID" value="SHM64770.1"/>
    <property type="molecule type" value="Genomic_DNA"/>
</dbReference>
<keyword evidence="2" id="KW-0812">Transmembrane</keyword>
<keyword evidence="2" id="KW-1133">Transmembrane helix</keyword>
<accession>A0A1M7KHC9</accession>
<reference evidence="3 4" key="1">
    <citation type="submission" date="2016-11" db="EMBL/GenBank/DDBJ databases">
        <authorList>
            <person name="Jaros S."/>
            <person name="Januszkiewicz K."/>
            <person name="Wedrychowicz H."/>
        </authorList>
    </citation>
    <scope>NUCLEOTIDE SEQUENCE [LARGE SCALE GENOMIC DNA]</scope>
    <source>
        <strain evidence="3 4">DSM 27406</strain>
    </source>
</reference>
<protein>
    <submittedName>
        <fullName evidence="3">Uncharacterized protein</fullName>
    </submittedName>
</protein>
<proteinExistence type="predicted"/>
<organism evidence="3 4">
    <name type="scientific">Chitinophaga jiangningensis</name>
    <dbReference type="NCBI Taxonomy" id="1419482"/>
    <lineage>
        <taxon>Bacteria</taxon>
        <taxon>Pseudomonadati</taxon>
        <taxon>Bacteroidota</taxon>
        <taxon>Chitinophagia</taxon>
        <taxon>Chitinophagales</taxon>
        <taxon>Chitinophagaceae</taxon>
        <taxon>Chitinophaga</taxon>
    </lineage>
</organism>
<keyword evidence="2" id="KW-0472">Membrane</keyword>
<dbReference type="AlphaFoldDB" id="A0A1M7KHC9"/>
<feature type="transmembrane region" description="Helical" evidence="2">
    <location>
        <begin position="46"/>
        <end position="66"/>
    </location>
</feature>
<evidence type="ECO:0000256" key="1">
    <source>
        <dbReference type="SAM" id="Coils"/>
    </source>
</evidence>
<dbReference type="RefSeq" id="WP_073085909.1">
    <property type="nucleotide sequence ID" value="NZ_FRBL01000009.1"/>
</dbReference>
<evidence type="ECO:0000313" key="4">
    <source>
        <dbReference type="Proteomes" id="UP000184420"/>
    </source>
</evidence>
<feature type="coiled-coil region" evidence="1">
    <location>
        <begin position="8"/>
        <end position="35"/>
    </location>
</feature>
<evidence type="ECO:0000313" key="3">
    <source>
        <dbReference type="EMBL" id="SHM64770.1"/>
    </source>
</evidence>
<gene>
    <name evidence="3" type="ORF">SAMN05444266_109329</name>
</gene>
<sequence>MQDQPPTNRLEELEIKKIEHEIQLQEIEIKIKRDAIKSKYRISQSYLIAVIAGLLGIIGSLLNSVIQHSNERDLEREKLKSSLILRAIETNDRFKSIENLRFLLSLKLIADDNGLLREMLSDSSKILNIPALYEKKKVTVLDSLRTPQSNVEVFYNHIFIGRTDTFGQTLIAVSMKDLQSGEIEVMKDGIEYGYIDIEADRIGNIIIRVIKK</sequence>
<evidence type="ECO:0000256" key="2">
    <source>
        <dbReference type="SAM" id="Phobius"/>
    </source>
</evidence>
<keyword evidence="4" id="KW-1185">Reference proteome</keyword>